<reference evidence="10" key="1">
    <citation type="journal article" date="2013" name="Nat. Commun.">
        <title>Whole-genome sequencing of Oryza brachyantha reveals mechanisms underlying Oryza genome evolution.</title>
        <authorList>
            <person name="Chen J."/>
            <person name="Huang Q."/>
            <person name="Gao D."/>
            <person name="Wang J."/>
            <person name="Lang Y."/>
            <person name="Liu T."/>
            <person name="Li B."/>
            <person name="Bai Z."/>
            <person name="Luis Goicoechea J."/>
            <person name="Liang C."/>
            <person name="Chen C."/>
            <person name="Zhang W."/>
            <person name="Sun S."/>
            <person name="Liao Y."/>
            <person name="Zhang X."/>
            <person name="Yang L."/>
            <person name="Song C."/>
            <person name="Wang M."/>
            <person name="Shi J."/>
            <person name="Liu G."/>
            <person name="Liu J."/>
            <person name="Zhou H."/>
            <person name="Zhou W."/>
            <person name="Yu Q."/>
            <person name="An N."/>
            <person name="Chen Y."/>
            <person name="Cai Q."/>
            <person name="Wang B."/>
            <person name="Liu B."/>
            <person name="Min J."/>
            <person name="Huang Y."/>
            <person name="Wu H."/>
            <person name="Li Z."/>
            <person name="Zhang Y."/>
            <person name="Yin Y."/>
            <person name="Song W."/>
            <person name="Jiang J."/>
            <person name="Jackson S.A."/>
            <person name="Wing R.A."/>
            <person name="Wang J."/>
            <person name="Chen M."/>
        </authorList>
    </citation>
    <scope>NUCLEOTIDE SEQUENCE [LARGE SCALE GENOMIC DNA]</scope>
    <source>
        <strain evidence="10">cv. IRGC 101232</strain>
    </source>
</reference>
<dbReference type="PRINTS" id="PR00171">
    <property type="entry name" value="SUGRTRNSPORT"/>
</dbReference>
<feature type="transmembrane region" description="Helical" evidence="8">
    <location>
        <begin position="144"/>
        <end position="167"/>
    </location>
</feature>
<dbReference type="Gene3D" id="1.20.1250.20">
    <property type="entry name" value="MFS general substrate transporter like domains"/>
    <property type="match status" value="2"/>
</dbReference>
<dbReference type="eggNOG" id="KOG0254">
    <property type="taxonomic scope" value="Eukaryota"/>
</dbReference>
<evidence type="ECO:0000256" key="1">
    <source>
        <dbReference type="ARBA" id="ARBA00004141"/>
    </source>
</evidence>
<evidence type="ECO:0000313" key="11">
    <source>
        <dbReference type="Proteomes" id="UP000006038"/>
    </source>
</evidence>
<name>J3M260_ORYBR</name>
<dbReference type="GO" id="GO:0016020">
    <property type="term" value="C:membrane"/>
    <property type="evidence" value="ECO:0007669"/>
    <property type="project" value="UniProtKB-SubCell"/>
</dbReference>
<comment type="subcellular location">
    <subcellularLocation>
        <location evidence="1">Membrane</location>
        <topology evidence="1">Multi-pass membrane protein</topology>
    </subcellularLocation>
</comment>
<dbReference type="Proteomes" id="UP000006038">
    <property type="component" value="Chromosome 4"/>
</dbReference>
<dbReference type="InterPro" id="IPR003663">
    <property type="entry name" value="Sugar/inositol_transpt"/>
</dbReference>
<evidence type="ECO:0000313" key="10">
    <source>
        <dbReference type="EnsemblPlants" id="OB04G34850.1"/>
    </source>
</evidence>
<feature type="domain" description="Major facilitator superfamily (MFS) profile" evidence="9">
    <location>
        <begin position="52"/>
        <end position="607"/>
    </location>
</feature>
<feature type="transmembrane region" description="Helical" evidence="8">
    <location>
        <begin position="444"/>
        <end position="461"/>
    </location>
</feature>
<evidence type="ECO:0000256" key="2">
    <source>
        <dbReference type="ARBA" id="ARBA00010992"/>
    </source>
</evidence>
<comment type="similarity">
    <text evidence="2">Belongs to the major facilitator superfamily. Sugar transporter (TC 2.A.1.1) family.</text>
</comment>
<organism evidence="10">
    <name type="scientific">Oryza brachyantha</name>
    <name type="common">malo sina</name>
    <dbReference type="NCBI Taxonomy" id="4533"/>
    <lineage>
        <taxon>Eukaryota</taxon>
        <taxon>Viridiplantae</taxon>
        <taxon>Streptophyta</taxon>
        <taxon>Embryophyta</taxon>
        <taxon>Tracheophyta</taxon>
        <taxon>Spermatophyta</taxon>
        <taxon>Magnoliopsida</taxon>
        <taxon>Liliopsida</taxon>
        <taxon>Poales</taxon>
        <taxon>Poaceae</taxon>
        <taxon>BOP clade</taxon>
        <taxon>Oryzoideae</taxon>
        <taxon>Oryzeae</taxon>
        <taxon>Oryzinae</taxon>
        <taxon>Oryza</taxon>
    </lineage>
</organism>
<keyword evidence="11" id="KW-1185">Reference proteome</keyword>
<dbReference type="SUPFAM" id="SSF103473">
    <property type="entry name" value="MFS general substrate transporter"/>
    <property type="match status" value="2"/>
</dbReference>
<feature type="transmembrane region" description="Helical" evidence="8">
    <location>
        <begin position="88"/>
        <end position="107"/>
    </location>
</feature>
<dbReference type="Pfam" id="PF00083">
    <property type="entry name" value="Sugar_tr"/>
    <property type="match status" value="2"/>
</dbReference>
<feature type="region of interest" description="Disordered" evidence="7">
    <location>
        <begin position="1"/>
        <end position="27"/>
    </location>
</feature>
<keyword evidence="4 8" id="KW-0812">Transmembrane</keyword>
<dbReference type="HOGENOM" id="CLU_015397_1_0_1"/>
<evidence type="ECO:0000256" key="4">
    <source>
        <dbReference type="ARBA" id="ARBA00022692"/>
    </source>
</evidence>
<dbReference type="InterPro" id="IPR050814">
    <property type="entry name" value="Myo-inositol_Transporter"/>
</dbReference>
<dbReference type="PROSITE" id="PS00216">
    <property type="entry name" value="SUGAR_TRANSPORT_1"/>
    <property type="match status" value="1"/>
</dbReference>
<feature type="transmembrane region" description="Helical" evidence="8">
    <location>
        <begin position="119"/>
        <end position="138"/>
    </location>
</feature>
<sequence>MEEEPLLRDSNLPDAHDALQTPPAGHFNPHHSIARACKKLSNTVTIDAPTLFALVASIGNLLQGWDNASIAGAIFYIEEEFRLQSSPMINGLIMAMALIGAGISTLLSGRWADPLGRRIMLLTSSILSLTSELLMIFLSQKIYMIIIVRFISGLSIGLAVTHVPLYISEIAPAETRGKLNTFPQLSGSVGEMASLLEGTYIGHIPIKKEFIIGPTDEIKLFSSGEQVKLYGLKEDLSCIICQSKDENSQSKTNSLMRIGSSFFDPIVILTESVNENEADNICNETQDTNSSNEENQYTELDEENQYTELDKAQVSDEAEDEDNQYVSEGEDGIGQRLYTVGGGWQLTWKLVEEDGLDENTQSGIERVYLHEKCKGTQIDASLSNQFIKVTALVNRSVFPQHNNHNSIEAIGQMFSYLLETGVRKALMVGITIQILQQFAGINGILYYTPVILIQVGVGDVLSSFDLNSSSKSILLSAITTLLMLPCIGTAVWLVDIKGRRHILLSTIPILLISLIILVAANVMDMRTDLHATISALCVIVYQCIFVMGFGPIPNILCAEIFPTRVRAICLVPETKGIPLEVMSECYACTDSTSRPSKDEDEGSKEEK</sequence>
<dbReference type="OMA" id="MLYIKDE"/>
<dbReference type="PROSITE" id="PS50850">
    <property type="entry name" value="MFS"/>
    <property type="match status" value="1"/>
</dbReference>
<evidence type="ECO:0000256" key="3">
    <source>
        <dbReference type="ARBA" id="ARBA00022448"/>
    </source>
</evidence>
<evidence type="ECO:0000256" key="8">
    <source>
        <dbReference type="SAM" id="Phobius"/>
    </source>
</evidence>
<dbReference type="InterPro" id="IPR020846">
    <property type="entry name" value="MFS_dom"/>
</dbReference>
<feature type="region of interest" description="Disordered" evidence="7">
    <location>
        <begin position="278"/>
        <end position="329"/>
    </location>
</feature>
<protein>
    <recommendedName>
        <fullName evidence="9">Major facilitator superfamily (MFS) profile domain-containing protein</fullName>
    </recommendedName>
</protein>
<evidence type="ECO:0000259" key="9">
    <source>
        <dbReference type="PROSITE" id="PS50850"/>
    </source>
</evidence>
<feature type="transmembrane region" description="Helical" evidence="8">
    <location>
        <begin position="473"/>
        <end position="494"/>
    </location>
</feature>
<dbReference type="AlphaFoldDB" id="J3M260"/>
<evidence type="ECO:0000256" key="5">
    <source>
        <dbReference type="ARBA" id="ARBA00022989"/>
    </source>
</evidence>
<dbReference type="Gramene" id="OB04G34850.1">
    <property type="protein sequence ID" value="OB04G34850.1"/>
    <property type="gene ID" value="OB04G34850"/>
</dbReference>
<dbReference type="InterPro" id="IPR036259">
    <property type="entry name" value="MFS_trans_sf"/>
</dbReference>
<proteinExistence type="inferred from homology"/>
<dbReference type="PROSITE" id="PS00217">
    <property type="entry name" value="SUGAR_TRANSPORT_2"/>
    <property type="match status" value="1"/>
</dbReference>
<keyword evidence="3" id="KW-0813">Transport</keyword>
<dbReference type="InterPro" id="IPR005828">
    <property type="entry name" value="MFS_sugar_transport-like"/>
</dbReference>
<keyword evidence="6 8" id="KW-0472">Membrane</keyword>
<feature type="compositionally biased region" description="Polar residues" evidence="7">
    <location>
        <begin position="282"/>
        <end position="298"/>
    </location>
</feature>
<feature type="transmembrane region" description="Helical" evidence="8">
    <location>
        <begin position="501"/>
        <end position="523"/>
    </location>
</feature>
<feature type="transmembrane region" description="Helical" evidence="8">
    <location>
        <begin position="529"/>
        <end position="549"/>
    </location>
</feature>
<evidence type="ECO:0000256" key="7">
    <source>
        <dbReference type="SAM" id="MobiDB-lite"/>
    </source>
</evidence>
<accession>J3M260</accession>
<dbReference type="PANTHER" id="PTHR48020">
    <property type="entry name" value="PROTON MYO-INOSITOL COTRANSPORTER"/>
    <property type="match status" value="1"/>
</dbReference>
<dbReference type="InterPro" id="IPR005829">
    <property type="entry name" value="Sugar_transporter_CS"/>
</dbReference>
<dbReference type="GO" id="GO:0022857">
    <property type="term" value="F:transmembrane transporter activity"/>
    <property type="evidence" value="ECO:0007669"/>
    <property type="project" value="InterPro"/>
</dbReference>
<keyword evidence="5 8" id="KW-1133">Transmembrane helix</keyword>
<feature type="compositionally biased region" description="Acidic residues" evidence="7">
    <location>
        <begin position="316"/>
        <end position="329"/>
    </location>
</feature>
<evidence type="ECO:0000256" key="6">
    <source>
        <dbReference type="ARBA" id="ARBA00023136"/>
    </source>
</evidence>
<dbReference type="STRING" id="4533.J3M260"/>
<dbReference type="EnsemblPlants" id="OB04G34850.1">
    <property type="protein sequence ID" value="OB04G34850.1"/>
    <property type="gene ID" value="OB04G34850"/>
</dbReference>
<reference evidence="10" key="2">
    <citation type="submission" date="2013-04" db="UniProtKB">
        <authorList>
            <consortium name="EnsemblPlants"/>
        </authorList>
    </citation>
    <scope>IDENTIFICATION</scope>
</reference>
<dbReference type="PANTHER" id="PTHR48020:SF35">
    <property type="entry name" value="SUGAR TRANSPORTER"/>
    <property type="match status" value="1"/>
</dbReference>